<feature type="domain" description="Transferrin-like" evidence="5">
    <location>
        <begin position="745"/>
        <end position="1078"/>
    </location>
</feature>
<dbReference type="InterPro" id="IPR001156">
    <property type="entry name" value="Transferrin-like_dom"/>
</dbReference>
<keyword evidence="4" id="KW-0472">Membrane</keyword>
<dbReference type="CDD" id="cd13529">
    <property type="entry name" value="PBP2_transferrin"/>
    <property type="match status" value="3"/>
</dbReference>
<dbReference type="GO" id="GO:0005615">
    <property type="term" value="C:extracellular space"/>
    <property type="evidence" value="ECO:0007669"/>
    <property type="project" value="TreeGrafter"/>
</dbReference>
<dbReference type="EMBL" id="JARAKH010000007">
    <property type="protein sequence ID" value="KAK8402934.1"/>
    <property type="molecule type" value="Genomic_DNA"/>
</dbReference>
<dbReference type="SUPFAM" id="SSF53850">
    <property type="entry name" value="Periplasmic binding protein-like II"/>
    <property type="match status" value="4"/>
</dbReference>
<dbReference type="PROSITE" id="PS51408">
    <property type="entry name" value="TRANSFERRIN_LIKE_4"/>
    <property type="match status" value="4"/>
</dbReference>
<gene>
    <name evidence="6" type="ORF">O3P69_000894</name>
</gene>
<accession>A0AAW0UVA1</accession>
<dbReference type="SMART" id="SM00094">
    <property type="entry name" value="TR_FER"/>
    <property type="match status" value="3"/>
</dbReference>
<dbReference type="GO" id="GO:0006826">
    <property type="term" value="P:iron ion transport"/>
    <property type="evidence" value="ECO:0007669"/>
    <property type="project" value="TreeGrafter"/>
</dbReference>
<dbReference type="PANTHER" id="PTHR11485">
    <property type="entry name" value="TRANSFERRIN"/>
    <property type="match status" value="1"/>
</dbReference>
<dbReference type="GO" id="GO:0005886">
    <property type="term" value="C:plasma membrane"/>
    <property type="evidence" value="ECO:0007669"/>
    <property type="project" value="TreeGrafter"/>
</dbReference>
<dbReference type="Proteomes" id="UP001487740">
    <property type="component" value="Unassembled WGS sequence"/>
</dbReference>
<dbReference type="GO" id="GO:0005769">
    <property type="term" value="C:early endosome"/>
    <property type="evidence" value="ECO:0007669"/>
    <property type="project" value="TreeGrafter"/>
</dbReference>
<dbReference type="Gene3D" id="3.40.190.10">
    <property type="entry name" value="Periplasmic binding protein-like II"/>
    <property type="match status" value="8"/>
</dbReference>
<dbReference type="PROSITE" id="PS00206">
    <property type="entry name" value="TRANSFERRIN_LIKE_2"/>
    <property type="match status" value="1"/>
</dbReference>
<protein>
    <recommendedName>
        <fullName evidence="5">Transferrin-like domain-containing protein</fullName>
    </recommendedName>
</protein>
<dbReference type="PRINTS" id="PR00422">
    <property type="entry name" value="TRANSFERRIN"/>
</dbReference>
<dbReference type="GO" id="GO:0055037">
    <property type="term" value="C:recycling endosome"/>
    <property type="evidence" value="ECO:0007669"/>
    <property type="project" value="TreeGrafter"/>
</dbReference>
<comment type="subcellular location">
    <subcellularLocation>
        <location evidence="1">Secreted</location>
    </subcellularLocation>
</comment>
<evidence type="ECO:0000313" key="7">
    <source>
        <dbReference type="Proteomes" id="UP001487740"/>
    </source>
</evidence>
<evidence type="ECO:0000256" key="3">
    <source>
        <dbReference type="ARBA" id="ARBA00022737"/>
    </source>
</evidence>
<evidence type="ECO:0000259" key="5">
    <source>
        <dbReference type="PROSITE" id="PS51408"/>
    </source>
</evidence>
<dbReference type="EMBL" id="JARAKH010000007">
    <property type="protein sequence ID" value="KAK8402935.1"/>
    <property type="molecule type" value="Genomic_DNA"/>
</dbReference>
<proteinExistence type="predicted"/>
<feature type="domain" description="Transferrin-like" evidence="5">
    <location>
        <begin position="391"/>
        <end position="742"/>
    </location>
</feature>
<comment type="caution">
    <text evidence="6">The sequence shown here is derived from an EMBL/GenBank/DDBJ whole genome shotgun (WGS) entry which is preliminary data.</text>
</comment>
<reference evidence="6 7" key="1">
    <citation type="submission" date="2023-03" db="EMBL/GenBank/DDBJ databases">
        <title>High-quality genome of Scylla paramamosain provides insights in environmental adaptation.</title>
        <authorList>
            <person name="Zhang L."/>
        </authorList>
    </citation>
    <scope>NUCLEOTIDE SEQUENCE [LARGE SCALE GENOMIC DNA]</scope>
    <source>
        <strain evidence="6">LZ_2023a</strain>
        <tissue evidence="6">Muscle</tissue>
    </source>
</reference>
<keyword evidence="3" id="KW-0677">Repeat</keyword>
<dbReference type="EMBL" id="JARAKH010000007">
    <property type="protein sequence ID" value="KAK8402936.1"/>
    <property type="molecule type" value="Genomic_DNA"/>
</dbReference>
<name>A0AAW0UVA1_SCYPA</name>
<feature type="transmembrane region" description="Helical" evidence="4">
    <location>
        <begin position="48"/>
        <end position="64"/>
    </location>
</feature>
<dbReference type="Pfam" id="PF00405">
    <property type="entry name" value="Transferrin"/>
    <property type="match status" value="4"/>
</dbReference>
<evidence type="ECO:0000256" key="1">
    <source>
        <dbReference type="ARBA" id="ARBA00004613"/>
    </source>
</evidence>
<keyword evidence="7" id="KW-1185">Reference proteome</keyword>
<keyword evidence="4" id="KW-1133">Transmembrane helix</keyword>
<organism evidence="6 7">
    <name type="scientific">Scylla paramamosain</name>
    <name type="common">Mud crab</name>
    <dbReference type="NCBI Taxonomy" id="85552"/>
    <lineage>
        <taxon>Eukaryota</taxon>
        <taxon>Metazoa</taxon>
        <taxon>Ecdysozoa</taxon>
        <taxon>Arthropoda</taxon>
        <taxon>Crustacea</taxon>
        <taxon>Multicrustacea</taxon>
        <taxon>Malacostraca</taxon>
        <taxon>Eumalacostraca</taxon>
        <taxon>Eucarida</taxon>
        <taxon>Decapoda</taxon>
        <taxon>Pleocyemata</taxon>
        <taxon>Brachyura</taxon>
        <taxon>Eubrachyura</taxon>
        <taxon>Portunoidea</taxon>
        <taxon>Portunidae</taxon>
        <taxon>Portuninae</taxon>
        <taxon>Scylla</taxon>
    </lineage>
</organism>
<evidence type="ECO:0000313" key="6">
    <source>
        <dbReference type="EMBL" id="KAK8402936.1"/>
    </source>
</evidence>
<evidence type="ECO:0000256" key="4">
    <source>
        <dbReference type="SAM" id="Phobius"/>
    </source>
</evidence>
<evidence type="ECO:0000256" key="2">
    <source>
        <dbReference type="ARBA" id="ARBA00022525"/>
    </source>
</evidence>
<dbReference type="PANTHER" id="PTHR11485:SF57">
    <property type="entry name" value="TRANSFERRIN"/>
    <property type="match status" value="1"/>
</dbReference>
<keyword evidence="2" id="KW-0964">Secreted</keyword>
<feature type="domain" description="Transferrin-like" evidence="5">
    <location>
        <begin position="78"/>
        <end position="388"/>
    </location>
</feature>
<keyword evidence="4" id="KW-0812">Transmembrane</keyword>
<feature type="domain" description="Transferrin-like" evidence="5">
    <location>
        <begin position="1085"/>
        <end position="1363"/>
    </location>
</feature>
<sequence length="1377" mass="153867">MAEIPWRGQKRQAGAANQQWAAETHGDCNCWIVARFCQDLMMAVVKDVMVWMGLLLLWGFPVAIPKSQPLFPQTQHPVSLCVEAGTDCSHLTQVSGGILNCIAVRDRLDCLKKMRNREADIGYFEAEDLKVAALFFGNEQEVVLQAFSKDEVQRAYLLVHNASNPKPKSLCHPGLQLYRSYPRALYRPITLDSDAFLPDIKAHIEKLSEAWTSACIPGPWSLDPATDLELKQQHPHLCHACLRQTCHVDDPYAGSGALTCLLDHAADAAIVSDVDLRKLRVTNHDVERLFHYCRGNDGGSIQPLGDLTGLREEPCNWGKRPVPVFMFASSCNTTECQRSIQVLAIQAHAVVETLKLPQKTQITRLDRPLTPSAIIEKAGYTIDDTSRQKVVKFCTRNEDEMAKCEDLAMVTQAFDAGSGIGIGCVQEQTNWFSHIYFGSADVITLDSGDVYKFVKDFGFQRLLSEVYDTKSGRHSSSYYAVAVVRADSNITSFIQLRGRKSCHTGIDKTAGWKLPVATLLNLGLINPQHCNYVDAMAEFFSNGSCAPGANNSMYNAQKHYVDRLCSLCIGEGTNKCLRGGAEPFYSYTGAFRCLVHGGGDVSFIKHTTVPDNTDGSNNEEWAMSLRSDDFRLLCPSYGGANTAAVSEFQTCNLALVPAHEVVSRRMSDDRKKMVRQALLGVSEVFGKTSPGLNTFRLFGRYNGKSDLLFKDSAKGLKALSEDTQDERKRKKDYFKKLEELHTCEVRVCALEDHENECEEMARTMKGVGEQFVCVSARDRMDCVQRVIEGQADMSILPGSYLSINSNLRIIAYSKDPHNARDHFRYKAVMVVRRSTVHRMTDLRGKKSCHTGYGRTTGWRIPIALLKREGIIHPLCEPFQSTLEHEIKSVATTFNRACIPGEWATTPDVDAALKMRYDAMCSMCSGRTCDRNDDYAGYIGALNCLSFNGGDVAFSKLSIVKQFFEDNVLANVSNYGLMCPDGSVVDIYSSAAEACFWAARPWDTFVTHGGASDAKVQKITWALMQAKRKGEENLANNRWYYNILEIDDTFSDILPAIDNATTGQYLSESRMNIVQAVQMCTSEAPVTFCVSSDEERKKCNDLSFLLHLRGVSPELRCTQGSDVDDCLEMIKFGTSDVMTLTNSKRNASHSNYSLADLLTESYGRDESNLYYFVAVVKKGSGINSVYDLAGKTTCNTGANANRIDYIDAELTNCLHGGAFFSTITDAIKCLMGSSRDVAFVRLDAVNDGNWDDDIKDLNPENFELLCEAQVMSLSSWSVQECNLGRIPGNMLVTRQSESRARKENMRHLFLKASKMFGHSRSFFRLFYTYFSHKDLMFKDVTGSLVRVTDTHHKRFVDEMLKYACNLYEHHTQSEETTH</sequence>
<dbReference type="InterPro" id="IPR018195">
    <property type="entry name" value="Transferrin_Fe_BS"/>
</dbReference>
<dbReference type="FunFam" id="3.40.190.10:FF:000095">
    <property type="entry name" value="Lactotransferrin"/>
    <property type="match status" value="1"/>
</dbReference>